<comment type="caution">
    <text evidence="1">The sequence shown here is derived from an EMBL/GenBank/DDBJ whole genome shotgun (WGS) entry which is preliminary data.</text>
</comment>
<dbReference type="AlphaFoldDB" id="A0A843UAW2"/>
<evidence type="ECO:0000313" key="2">
    <source>
        <dbReference type="Proteomes" id="UP000652761"/>
    </source>
</evidence>
<sequence>MYSLSIPRWHCNRRYRRLLIHPCPNISEAFPDPLYHTLSALLWFISSTTPISSISHFKNFYINKTSNKITTTNYQKPGSLPAVYKDRNMAICYYTAGGTDPALL</sequence>
<proteinExistence type="predicted"/>
<name>A0A843UAW2_COLES</name>
<dbReference type="EMBL" id="NMUH01000518">
    <property type="protein sequence ID" value="MQL80625.1"/>
    <property type="molecule type" value="Genomic_DNA"/>
</dbReference>
<protein>
    <submittedName>
        <fullName evidence="1">Uncharacterized protein</fullName>
    </submittedName>
</protein>
<accession>A0A843UAW2</accession>
<keyword evidence="2" id="KW-1185">Reference proteome</keyword>
<evidence type="ECO:0000313" key="1">
    <source>
        <dbReference type="EMBL" id="MQL80625.1"/>
    </source>
</evidence>
<dbReference type="Proteomes" id="UP000652761">
    <property type="component" value="Unassembled WGS sequence"/>
</dbReference>
<reference evidence="1" key="1">
    <citation type="submission" date="2017-07" db="EMBL/GenBank/DDBJ databases">
        <title>Taro Niue Genome Assembly and Annotation.</title>
        <authorList>
            <person name="Atibalentja N."/>
            <person name="Keating K."/>
            <person name="Fields C.J."/>
        </authorList>
    </citation>
    <scope>NUCLEOTIDE SEQUENCE</scope>
    <source>
        <strain evidence="1">Niue_2</strain>
        <tissue evidence="1">Leaf</tissue>
    </source>
</reference>
<gene>
    <name evidence="1" type="ORF">Taro_013082</name>
</gene>
<organism evidence="1 2">
    <name type="scientific">Colocasia esculenta</name>
    <name type="common">Wild taro</name>
    <name type="synonym">Arum esculentum</name>
    <dbReference type="NCBI Taxonomy" id="4460"/>
    <lineage>
        <taxon>Eukaryota</taxon>
        <taxon>Viridiplantae</taxon>
        <taxon>Streptophyta</taxon>
        <taxon>Embryophyta</taxon>
        <taxon>Tracheophyta</taxon>
        <taxon>Spermatophyta</taxon>
        <taxon>Magnoliopsida</taxon>
        <taxon>Liliopsida</taxon>
        <taxon>Araceae</taxon>
        <taxon>Aroideae</taxon>
        <taxon>Colocasieae</taxon>
        <taxon>Colocasia</taxon>
    </lineage>
</organism>